<organism evidence="1 2">
    <name type="scientific">Kibdelosporangium persicum</name>
    <dbReference type="NCBI Taxonomy" id="2698649"/>
    <lineage>
        <taxon>Bacteria</taxon>
        <taxon>Bacillati</taxon>
        <taxon>Actinomycetota</taxon>
        <taxon>Actinomycetes</taxon>
        <taxon>Pseudonocardiales</taxon>
        <taxon>Pseudonocardiaceae</taxon>
        <taxon>Kibdelosporangium</taxon>
    </lineage>
</organism>
<name>A0ABX2F8A7_9PSEU</name>
<comment type="caution">
    <text evidence="1">The sequence shown here is derived from an EMBL/GenBank/DDBJ whole genome shotgun (WGS) entry which is preliminary data.</text>
</comment>
<evidence type="ECO:0000313" key="1">
    <source>
        <dbReference type="EMBL" id="NRN67205.1"/>
    </source>
</evidence>
<gene>
    <name evidence="1" type="ORF">GC106_44380</name>
</gene>
<sequence length="165" mass="17927">MFRRTRITQVADGMWIATAPIRMPGSRERESLAGRALLRTLLRAVAPAAAGDEVVTQPGGKPYLREHPRLGISVSHDRGALAVCVGVDRAVGIDVQLPDGSPERAWAWTVREALVKTTGEGLAGRPWDIDVPPGRGSGTWRSCHWVSLRGRSPIPVSYAYRKEGP</sequence>
<reference evidence="1 2" key="1">
    <citation type="submission" date="2020-01" db="EMBL/GenBank/DDBJ databases">
        <title>Kibdelosporangium persica a novel Actinomycetes from a hot desert in Iran.</title>
        <authorList>
            <person name="Safaei N."/>
            <person name="Zaburannyi N."/>
            <person name="Mueller R."/>
            <person name="Wink J."/>
        </authorList>
    </citation>
    <scope>NUCLEOTIDE SEQUENCE [LARGE SCALE GENOMIC DNA]</scope>
    <source>
        <strain evidence="1 2">4NS15</strain>
    </source>
</reference>
<proteinExistence type="predicted"/>
<dbReference type="Proteomes" id="UP000763557">
    <property type="component" value="Unassembled WGS sequence"/>
</dbReference>
<dbReference type="RefSeq" id="WP_217280856.1">
    <property type="nucleotide sequence ID" value="NZ_CBCSGW010000010.1"/>
</dbReference>
<keyword evidence="1" id="KW-0808">Transferase</keyword>
<protein>
    <submittedName>
        <fullName evidence="1">4'-phosphopantetheinyl transferase</fullName>
    </submittedName>
</protein>
<keyword evidence="2" id="KW-1185">Reference proteome</keyword>
<dbReference type="GO" id="GO:0016740">
    <property type="term" value="F:transferase activity"/>
    <property type="evidence" value="ECO:0007669"/>
    <property type="project" value="UniProtKB-KW"/>
</dbReference>
<accession>A0ABX2F8A7</accession>
<dbReference type="EMBL" id="JAAATY010000013">
    <property type="protein sequence ID" value="NRN67205.1"/>
    <property type="molecule type" value="Genomic_DNA"/>
</dbReference>
<evidence type="ECO:0000313" key="2">
    <source>
        <dbReference type="Proteomes" id="UP000763557"/>
    </source>
</evidence>